<dbReference type="SUPFAM" id="SSF56601">
    <property type="entry name" value="beta-lactamase/transpeptidase-like"/>
    <property type="match status" value="1"/>
</dbReference>
<dbReference type="GO" id="GO:0000270">
    <property type="term" value="P:peptidoglycan metabolic process"/>
    <property type="evidence" value="ECO:0007669"/>
    <property type="project" value="TreeGrafter"/>
</dbReference>
<evidence type="ECO:0000313" key="4">
    <source>
        <dbReference type="Proteomes" id="UP000064201"/>
    </source>
</evidence>
<dbReference type="Gene3D" id="3.40.710.10">
    <property type="entry name" value="DD-peptidase/beta-lactamase superfamily"/>
    <property type="match status" value="2"/>
</dbReference>
<dbReference type="Gene3D" id="3.50.80.20">
    <property type="entry name" value="D-Ala-D-Ala carboxypeptidase C, peptidase S13"/>
    <property type="match status" value="1"/>
</dbReference>
<proteinExistence type="inferred from homology"/>
<dbReference type="InterPro" id="IPR000667">
    <property type="entry name" value="Peptidase_S13"/>
</dbReference>
<dbReference type="OrthoDB" id="9802627at2"/>
<name>A0A0G3G6G1_9GAMM</name>
<dbReference type="GO" id="GO:0006508">
    <property type="term" value="P:proteolysis"/>
    <property type="evidence" value="ECO:0007669"/>
    <property type="project" value="InterPro"/>
</dbReference>
<dbReference type="PRINTS" id="PR00922">
    <property type="entry name" value="DADACBPTASE3"/>
</dbReference>
<dbReference type="STRING" id="106634.TVD_11600"/>
<dbReference type="RefSeq" id="WP_019628690.1">
    <property type="nucleotide sequence ID" value="NZ_CP011367.1"/>
</dbReference>
<dbReference type="PANTHER" id="PTHR30023:SF0">
    <property type="entry name" value="PENICILLIN-SENSITIVE CARBOXYPEPTIDASE A"/>
    <property type="match status" value="1"/>
</dbReference>
<dbReference type="KEGG" id="tvr:TVD_11600"/>
<evidence type="ECO:0000256" key="1">
    <source>
        <dbReference type="ARBA" id="ARBA00006096"/>
    </source>
</evidence>
<keyword evidence="4" id="KW-1185">Reference proteome</keyword>
<dbReference type="PATRIC" id="fig|106634.4.peg.2368"/>
<reference evidence="3 4" key="1">
    <citation type="submission" date="2015-04" db="EMBL/GenBank/DDBJ databases">
        <title>Complete Sequence for the Genome of the Thioalkalivibrio versutus D301.</title>
        <authorList>
            <person name="Mu T."/>
            <person name="Zhou J."/>
            <person name="Xu X."/>
        </authorList>
    </citation>
    <scope>NUCLEOTIDE SEQUENCE [LARGE SCALE GENOMIC DNA]</scope>
    <source>
        <strain evidence="3 4">D301</strain>
    </source>
</reference>
<dbReference type="Pfam" id="PF02113">
    <property type="entry name" value="Peptidase_S13"/>
    <property type="match status" value="1"/>
</dbReference>
<keyword evidence="2" id="KW-0378">Hydrolase</keyword>
<organism evidence="3 4">
    <name type="scientific">Thioalkalivibrio versutus</name>
    <dbReference type="NCBI Taxonomy" id="106634"/>
    <lineage>
        <taxon>Bacteria</taxon>
        <taxon>Pseudomonadati</taxon>
        <taxon>Pseudomonadota</taxon>
        <taxon>Gammaproteobacteria</taxon>
        <taxon>Chromatiales</taxon>
        <taxon>Ectothiorhodospiraceae</taxon>
        <taxon>Thioalkalivibrio</taxon>
    </lineage>
</organism>
<dbReference type="InterPro" id="IPR012338">
    <property type="entry name" value="Beta-lactam/transpept-like"/>
</dbReference>
<evidence type="ECO:0000256" key="2">
    <source>
        <dbReference type="ARBA" id="ARBA00022801"/>
    </source>
</evidence>
<dbReference type="AlphaFoldDB" id="A0A0G3G6G1"/>
<dbReference type="PANTHER" id="PTHR30023">
    <property type="entry name" value="D-ALANYL-D-ALANINE CARBOXYPEPTIDASE"/>
    <property type="match status" value="1"/>
</dbReference>
<accession>A0A0G3G6G1</accession>
<comment type="similarity">
    <text evidence="1">Belongs to the peptidase S13 family.</text>
</comment>
<dbReference type="GO" id="GO:0004185">
    <property type="term" value="F:serine-type carboxypeptidase activity"/>
    <property type="evidence" value="ECO:0007669"/>
    <property type="project" value="InterPro"/>
</dbReference>
<dbReference type="NCBIfam" id="TIGR00666">
    <property type="entry name" value="PBP4"/>
    <property type="match status" value="1"/>
</dbReference>
<protein>
    <submittedName>
        <fullName evidence="3">D-alanyl-D-alanine carboxypeptidase</fullName>
    </submittedName>
</protein>
<dbReference type="Proteomes" id="UP000064201">
    <property type="component" value="Chromosome"/>
</dbReference>
<dbReference type="EMBL" id="CP011367">
    <property type="protein sequence ID" value="AKJ95959.1"/>
    <property type="molecule type" value="Genomic_DNA"/>
</dbReference>
<keyword evidence="3" id="KW-0645">Protease</keyword>
<gene>
    <name evidence="3" type="ORF">TVD_11600</name>
</gene>
<sequence>MWLAPLAAQAQFEHLPGPLQRAIESQRLPPANVGLWVQRMSDGAVLARLNADQPYNPASTIKLATSLAALHELGPEYTWTTEVWATRPVRDGVLRGDLVIRGTGDPGMVSEEHWRMLGQLRQTGLRRIEGNVILDASHFELPPGHPAAFNDQPLRAYNQLPYALHVNANAQRFRVRPERHGNGIDVTVDPPLPGLTIENRLQPSRGSCGAWQRGIRFDADPEAQRVTLSGEYPVNCGDYELLRTVLTPEANHAEMFRLHWSQWGGELTGDIRPGVLPVLYDEPILRHTSRPLADLIRVSNKWSSNVMTRHLLLTLGARHFTPPATLEKGQQALLESLRGLGVEVGGMVVDNGSGLSRETRMTARQLGQILEGGWQHSHRPEFQSSLALAGLDGTLRNRFRNGSQRDLRGQMHLKTGHLNEVSAVAGYVRTQGGDDLAVVVLVNDPRAHQGLGRNLQDAVLEWAHRL</sequence>
<evidence type="ECO:0000313" key="3">
    <source>
        <dbReference type="EMBL" id="AKJ95959.1"/>
    </source>
</evidence>
<keyword evidence="3" id="KW-0121">Carboxypeptidase</keyword>